<evidence type="ECO:0000313" key="1">
    <source>
        <dbReference type="EMBL" id="SIT58676.1"/>
    </source>
</evidence>
<reference evidence="2" key="1">
    <citation type="submission" date="2017-01" db="EMBL/GenBank/DDBJ databases">
        <authorList>
            <person name="Brunel B."/>
        </authorList>
    </citation>
    <scope>NUCLEOTIDE SEQUENCE [LARGE SCALE GENOMIC DNA]</scope>
</reference>
<dbReference type="RefSeq" id="WP_077381740.1">
    <property type="nucleotide sequence ID" value="NZ_FTPD01000051.1"/>
</dbReference>
<sequence>MSNGSNIAAAINAAHASVEQAKREGVRHAIECGRLLHEAKATVTHGQWDAWVRSSVRFRCELRSLICGLPRMLVTIQQKRNALRI</sequence>
<protein>
    <submittedName>
        <fullName evidence="1">Uncharacterized protein</fullName>
    </submittedName>
</protein>
<dbReference type="Pfam" id="PF11300">
    <property type="entry name" value="DUF3102"/>
    <property type="match status" value="1"/>
</dbReference>
<dbReference type="InterPro" id="IPR021451">
    <property type="entry name" value="DUF3102"/>
</dbReference>
<proteinExistence type="predicted"/>
<dbReference type="Proteomes" id="UP000188388">
    <property type="component" value="Unassembled WGS sequence"/>
</dbReference>
<organism evidence="1 2">
    <name type="scientific">Mesorhizobium prunaredense</name>
    <dbReference type="NCBI Taxonomy" id="1631249"/>
    <lineage>
        <taxon>Bacteria</taxon>
        <taxon>Pseudomonadati</taxon>
        <taxon>Pseudomonadota</taxon>
        <taxon>Alphaproteobacteria</taxon>
        <taxon>Hyphomicrobiales</taxon>
        <taxon>Phyllobacteriaceae</taxon>
        <taxon>Mesorhizobium</taxon>
    </lineage>
</organism>
<keyword evidence="2" id="KW-1185">Reference proteome</keyword>
<evidence type="ECO:0000313" key="2">
    <source>
        <dbReference type="Proteomes" id="UP000188388"/>
    </source>
</evidence>
<dbReference type="EMBL" id="FTPD01000051">
    <property type="protein sequence ID" value="SIT58676.1"/>
    <property type="molecule type" value="Genomic_DNA"/>
</dbReference>
<gene>
    <name evidence="1" type="ORF">BQ8794_550019</name>
</gene>
<dbReference type="STRING" id="1631249.BQ8794_550019"/>
<dbReference type="AlphaFoldDB" id="A0A1R3VFS1"/>
<accession>A0A1R3VFS1</accession>
<name>A0A1R3VFS1_9HYPH</name>